<proteinExistence type="predicted"/>
<dbReference type="Proteomes" id="UP000251995">
    <property type="component" value="Chromosome"/>
</dbReference>
<feature type="region of interest" description="Disordered" evidence="1">
    <location>
        <begin position="1"/>
        <end position="77"/>
    </location>
</feature>
<dbReference type="EMBL" id="CP025198">
    <property type="protein sequence ID" value="AXE39554.1"/>
    <property type="molecule type" value="Genomic_DNA"/>
</dbReference>
<protein>
    <submittedName>
        <fullName evidence="2">Uncharacterized protein</fullName>
    </submittedName>
</protein>
<feature type="compositionally biased region" description="Low complexity" evidence="1">
    <location>
        <begin position="14"/>
        <end position="33"/>
    </location>
</feature>
<name>A0A344UWA6_9ACTN</name>
<organism evidence="2 3">
    <name type="scientific">Acidipropionibacterium virtanenii</name>
    <dbReference type="NCBI Taxonomy" id="2057246"/>
    <lineage>
        <taxon>Bacteria</taxon>
        <taxon>Bacillati</taxon>
        <taxon>Actinomycetota</taxon>
        <taxon>Actinomycetes</taxon>
        <taxon>Propionibacteriales</taxon>
        <taxon>Propionibacteriaceae</taxon>
        <taxon>Acidipropionibacterium</taxon>
    </lineage>
</organism>
<accession>A0A344UWA6</accession>
<keyword evidence="3" id="KW-1185">Reference proteome</keyword>
<dbReference type="KEGG" id="acij:JS278_02415"/>
<dbReference type="AlphaFoldDB" id="A0A344UWA6"/>
<evidence type="ECO:0000256" key="1">
    <source>
        <dbReference type="SAM" id="MobiDB-lite"/>
    </source>
</evidence>
<reference evidence="2 3" key="1">
    <citation type="submission" date="2017-12" db="EMBL/GenBank/DDBJ databases">
        <title>The whole genome sequence of the Acidipropionibacterium virtanenii sp. nov. type strain JS278.</title>
        <authorList>
            <person name="Laine P."/>
            <person name="Deptula P."/>
            <person name="Varmanen P."/>
            <person name="Auvinen P."/>
        </authorList>
    </citation>
    <scope>NUCLEOTIDE SEQUENCE [LARGE SCALE GENOMIC DNA]</scope>
    <source>
        <strain evidence="2 3">JS278</strain>
    </source>
</reference>
<feature type="compositionally biased region" description="Low complexity" evidence="1">
    <location>
        <begin position="44"/>
        <end position="68"/>
    </location>
</feature>
<gene>
    <name evidence="2" type="ORF">JS278_02415</name>
</gene>
<evidence type="ECO:0000313" key="2">
    <source>
        <dbReference type="EMBL" id="AXE39554.1"/>
    </source>
</evidence>
<evidence type="ECO:0000313" key="3">
    <source>
        <dbReference type="Proteomes" id="UP000251995"/>
    </source>
</evidence>
<sequence>MALVISAAGCGNQDADASDTPSPAPSTSSVLVPTPTPAPKVSRTSATATDTTPTAEDTSTPTPAEPETGQTGLPDGFSHQWELHGLSLIIRDNGTAESASRTYDMDGCGGDECLTVMEFAVTTMSDSSVKLTVTRTYRAPWDKTDSEDGGLRPGTTTYPSKDSTVAVGDYYTLTEQADGNALTTLYASSGAEKPTKKFNGLGTPWICTSQTHDPSKCGA</sequence>